<reference evidence="9 10" key="1">
    <citation type="submission" date="2019-03" db="EMBL/GenBank/DDBJ databases">
        <title>Genomic Encyclopedia of Archaeal and Bacterial Type Strains, Phase II (KMG-II): from individual species to whole genera.</title>
        <authorList>
            <person name="Goeker M."/>
        </authorList>
    </citation>
    <scope>NUCLEOTIDE SEQUENCE [LARGE SCALE GENOMIC DNA]</scope>
    <source>
        <strain evidence="9 10">DSM 45499</strain>
    </source>
</reference>
<evidence type="ECO:0000313" key="10">
    <source>
        <dbReference type="Proteomes" id="UP000294927"/>
    </source>
</evidence>
<comment type="catalytic activity">
    <reaction evidence="1">
        <text>Hydrolysis of terminal non-reducing N-acetyl-D-hexosamine residues in N-acetyl-beta-D-hexosaminides.</text>
        <dbReference type="EC" id="3.2.1.52"/>
    </reaction>
</comment>
<evidence type="ECO:0000256" key="3">
    <source>
        <dbReference type="ARBA" id="ARBA00012663"/>
    </source>
</evidence>
<evidence type="ECO:0000256" key="1">
    <source>
        <dbReference type="ARBA" id="ARBA00001231"/>
    </source>
</evidence>
<organism evidence="9 10">
    <name type="scientific">Actinophytocola oryzae</name>
    <dbReference type="NCBI Taxonomy" id="502181"/>
    <lineage>
        <taxon>Bacteria</taxon>
        <taxon>Bacillati</taxon>
        <taxon>Actinomycetota</taxon>
        <taxon>Actinomycetes</taxon>
        <taxon>Pseudonocardiales</taxon>
        <taxon>Pseudonocardiaceae</taxon>
    </lineage>
</organism>
<dbReference type="EMBL" id="SOCP01000001">
    <property type="protein sequence ID" value="TDV57611.1"/>
    <property type="molecule type" value="Genomic_DNA"/>
</dbReference>
<feature type="domain" description="Glycoside hydrolase family 20 catalytic" evidence="7">
    <location>
        <begin position="132"/>
        <end position="466"/>
    </location>
</feature>
<evidence type="ECO:0000256" key="2">
    <source>
        <dbReference type="ARBA" id="ARBA00006285"/>
    </source>
</evidence>
<comment type="caution">
    <text evidence="9">The sequence shown here is derived from an EMBL/GenBank/DDBJ whole genome shotgun (WGS) entry which is preliminary data.</text>
</comment>
<dbReference type="SUPFAM" id="SSF51445">
    <property type="entry name" value="(Trans)glycosidases"/>
    <property type="match status" value="1"/>
</dbReference>
<dbReference type="Gene3D" id="3.20.20.80">
    <property type="entry name" value="Glycosidases"/>
    <property type="match status" value="1"/>
</dbReference>
<dbReference type="EC" id="3.2.1.52" evidence="3"/>
<dbReference type="PANTHER" id="PTHR22600:SF57">
    <property type="entry name" value="BETA-N-ACETYLHEXOSAMINIDASE"/>
    <property type="match status" value="1"/>
</dbReference>
<keyword evidence="5" id="KW-0326">Glycosidase</keyword>
<dbReference type="InterPro" id="IPR029018">
    <property type="entry name" value="Hex-like_dom2"/>
</dbReference>
<evidence type="ECO:0000259" key="7">
    <source>
        <dbReference type="Pfam" id="PF00728"/>
    </source>
</evidence>
<dbReference type="SUPFAM" id="SSF55545">
    <property type="entry name" value="beta-N-acetylhexosaminidase-like domain"/>
    <property type="match status" value="1"/>
</dbReference>
<keyword evidence="10" id="KW-1185">Reference proteome</keyword>
<dbReference type="Gene3D" id="3.30.379.10">
    <property type="entry name" value="Chitobiase/beta-hexosaminidase domain 2-like"/>
    <property type="match status" value="1"/>
</dbReference>
<dbReference type="GO" id="GO:0016020">
    <property type="term" value="C:membrane"/>
    <property type="evidence" value="ECO:0007669"/>
    <property type="project" value="TreeGrafter"/>
</dbReference>
<dbReference type="GO" id="GO:0004563">
    <property type="term" value="F:beta-N-acetylhexosaminidase activity"/>
    <property type="evidence" value="ECO:0007669"/>
    <property type="project" value="UniProtKB-EC"/>
</dbReference>
<dbReference type="InterPro" id="IPR017853">
    <property type="entry name" value="GH"/>
</dbReference>
<dbReference type="Pfam" id="PF02838">
    <property type="entry name" value="Glyco_hydro_20b"/>
    <property type="match status" value="1"/>
</dbReference>
<dbReference type="RefSeq" id="WP_208297347.1">
    <property type="nucleotide sequence ID" value="NZ_SOCP01000001.1"/>
</dbReference>
<dbReference type="InterPro" id="IPR015883">
    <property type="entry name" value="Glyco_hydro_20_cat"/>
</dbReference>
<dbReference type="GO" id="GO:0030203">
    <property type="term" value="P:glycosaminoglycan metabolic process"/>
    <property type="evidence" value="ECO:0007669"/>
    <property type="project" value="TreeGrafter"/>
</dbReference>
<dbReference type="CDD" id="cd06563">
    <property type="entry name" value="GH20_chitobiase-like"/>
    <property type="match status" value="1"/>
</dbReference>
<dbReference type="PANTHER" id="PTHR22600">
    <property type="entry name" value="BETA-HEXOSAMINIDASE"/>
    <property type="match status" value="1"/>
</dbReference>
<dbReference type="PRINTS" id="PR00738">
    <property type="entry name" value="GLHYDRLASE20"/>
</dbReference>
<keyword evidence="4" id="KW-0378">Hydrolase</keyword>
<evidence type="ECO:0000256" key="4">
    <source>
        <dbReference type="ARBA" id="ARBA00022801"/>
    </source>
</evidence>
<name>A0A4V3FV31_9PSEU</name>
<evidence type="ECO:0000259" key="8">
    <source>
        <dbReference type="Pfam" id="PF02838"/>
    </source>
</evidence>
<comment type="similarity">
    <text evidence="2">Belongs to the glycosyl hydrolase 20 family.</text>
</comment>
<sequence>MIVPRPTRLRHRAGQFVFGPTTALRATPGAEPAARLLRRYLRQPTGLPLPLSANGTVLLALDEQLVGLGEEGYALTVSEQAVVLRARRPAGLLHGVQTIRQLLPVEALGDTQAVGVRWALPCVDVTDSPRLPWRGAMLDVARHFQPVRFLRRFVDLLALHKLTVLHLHLTDDQGWRMPVAAYPALTGVGGVRVGTQLGPAGSDRFDDTPHGGAYTAEELRGLVTYAAERGVRIVPEIDMPGHVRAALAAYPWLGNRPERHLPVWTEWGISEAVFGVGDATLEFCRTVLGEVLDVFPGEHVHLGGDEVPVTEWASSPVALARIADEGLAGPHALRTWFLDRMGGFLLANGRIPVCWDGDGPPLDPRTVMMPWQDTADGPLERGHPVVLTPYRQTYLDYPQSTDPDERAGQPDGVVTMSDVYHQQIPDAPGVLGSQCQLWTEQAPRAEDVEYLAFPRLCALADTLWSATPDWAAFGAAMAVHERRLAALSVAHRSLTATS</sequence>
<protein>
    <recommendedName>
        <fullName evidence="3">beta-N-acetylhexosaminidase</fullName>
        <ecNumber evidence="3">3.2.1.52</ecNumber>
    </recommendedName>
</protein>
<evidence type="ECO:0000256" key="5">
    <source>
        <dbReference type="ARBA" id="ARBA00023295"/>
    </source>
</evidence>
<dbReference type="Pfam" id="PF00728">
    <property type="entry name" value="Glyco_hydro_20"/>
    <property type="match status" value="1"/>
</dbReference>
<dbReference type="InterPro" id="IPR025705">
    <property type="entry name" value="Beta_hexosaminidase_sua/sub"/>
</dbReference>
<proteinExistence type="inferred from homology"/>
<dbReference type="AlphaFoldDB" id="A0A4V3FV31"/>
<dbReference type="InterPro" id="IPR015882">
    <property type="entry name" value="HEX_bac_N"/>
</dbReference>
<evidence type="ECO:0000256" key="6">
    <source>
        <dbReference type="PIRSR" id="PIRSR625705-1"/>
    </source>
</evidence>
<feature type="active site" description="Proton donor" evidence="6">
    <location>
        <position position="306"/>
    </location>
</feature>
<accession>A0A4V3FV31</accession>
<feature type="domain" description="Beta-hexosaminidase bacterial type N-terminal" evidence="8">
    <location>
        <begin position="2"/>
        <end position="127"/>
    </location>
</feature>
<dbReference type="Proteomes" id="UP000294927">
    <property type="component" value="Unassembled WGS sequence"/>
</dbReference>
<dbReference type="GO" id="GO:0005975">
    <property type="term" value="P:carbohydrate metabolic process"/>
    <property type="evidence" value="ECO:0007669"/>
    <property type="project" value="InterPro"/>
</dbReference>
<gene>
    <name evidence="9" type="ORF">CLV71_101484</name>
</gene>
<evidence type="ECO:0000313" key="9">
    <source>
        <dbReference type="EMBL" id="TDV57611.1"/>
    </source>
</evidence>